<evidence type="ECO:0000313" key="3">
    <source>
        <dbReference type="Proteomes" id="UP001626550"/>
    </source>
</evidence>
<dbReference type="Proteomes" id="UP001626550">
    <property type="component" value="Unassembled WGS sequence"/>
</dbReference>
<feature type="domain" description="PI3K/PI4K catalytic" evidence="1">
    <location>
        <begin position="532"/>
        <end position="848"/>
    </location>
</feature>
<dbReference type="InterPro" id="IPR050517">
    <property type="entry name" value="DDR_Repair_Kinase"/>
</dbReference>
<dbReference type="InterPro" id="IPR036940">
    <property type="entry name" value="PI3/4_kinase_cat_sf"/>
</dbReference>
<dbReference type="SMART" id="SM00146">
    <property type="entry name" value="PI3Kc"/>
    <property type="match status" value="1"/>
</dbReference>
<evidence type="ECO:0000313" key="2">
    <source>
        <dbReference type="EMBL" id="KAL3313188.1"/>
    </source>
</evidence>
<dbReference type="SUPFAM" id="SSF56112">
    <property type="entry name" value="Protein kinase-like (PK-like)"/>
    <property type="match status" value="1"/>
</dbReference>
<protein>
    <recommendedName>
        <fullName evidence="1">PI3K/PI4K catalytic domain-containing protein</fullName>
    </recommendedName>
</protein>
<dbReference type="EMBL" id="JBJKFK010001404">
    <property type="protein sequence ID" value="KAL3313188.1"/>
    <property type="molecule type" value="Genomic_DNA"/>
</dbReference>
<dbReference type="InterPro" id="IPR000403">
    <property type="entry name" value="PI3/4_kinase_cat_dom"/>
</dbReference>
<dbReference type="InterPro" id="IPR003152">
    <property type="entry name" value="FATC_dom"/>
</dbReference>
<accession>A0ABD2Q1F0</accession>
<dbReference type="AlphaFoldDB" id="A0ABD2Q1F0"/>
<dbReference type="InterPro" id="IPR011009">
    <property type="entry name" value="Kinase-like_dom_sf"/>
</dbReference>
<gene>
    <name evidence="2" type="ORF">Ciccas_008213</name>
</gene>
<dbReference type="PROSITE" id="PS50290">
    <property type="entry name" value="PI3_4_KINASE_3"/>
    <property type="match status" value="1"/>
</dbReference>
<name>A0ABD2Q1F0_9PLAT</name>
<organism evidence="2 3">
    <name type="scientific">Cichlidogyrus casuarinus</name>
    <dbReference type="NCBI Taxonomy" id="1844966"/>
    <lineage>
        <taxon>Eukaryota</taxon>
        <taxon>Metazoa</taxon>
        <taxon>Spiralia</taxon>
        <taxon>Lophotrochozoa</taxon>
        <taxon>Platyhelminthes</taxon>
        <taxon>Monogenea</taxon>
        <taxon>Monopisthocotylea</taxon>
        <taxon>Dactylogyridea</taxon>
        <taxon>Ancyrocephalidae</taxon>
        <taxon>Cichlidogyrus</taxon>
    </lineage>
</organism>
<dbReference type="PANTHER" id="PTHR11139">
    <property type="entry name" value="ATAXIA TELANGIECTASIA MUTATED ATM -RELATED"/>
    <property type="match status" value="1"/>
</dbReference>
<comment type="caution">
    <text evidence="2">The sequence shown here is derived from an EMBL/GenBank/DDBJ whole genome shotgun (WGS) entry which is preliminary data.</text>
</comment>
<dbReference type="Pfam" id="PF00454">
    <property type="entry name" value="PI3_PI4_kinase"/>
    <property type="match status" value="1"/>
</dbReference>
<proteinExistence type="predicted"/>
<dbReference type="Gene3D" id="3.30.1010.10">
    <property type="entry name" value="Phosphatidylinositol 3-kinase Catalytic Subunit, Chain A, domain 4"/>
    <property type="match status" value="1"/>
</dbReference>
<dbReference type="PANTHER" id="PTHR11139:SF68">
    <property type="entry name" value="DNA-DEPENDENT PROTEIN KINASE CATALYTIC SUBUNIT"/>
    <property type="match status" value="1"/>
</dbReference>
<dbReference type="Gene3D" id="1.10.1070.11">
    <property type="entry name" value="Phosphatidylinositol 3-/4-kinase, catalytic domain"/>
    <property type="match status" value="1"/>
</dbReference>
<sequence length="906" mass="102503">MVAAGELWNASSGIAIFETLFKDSVEEESFKQSPLGWALYHIWKGEFLRAQNACLKIITGGGSCLGVGEILDCINVLQAGSTAQADEVLCSWSENAALECRFFLLATLRKHLSDKELGAGFLLAKLTESIEETVFTKKEKACSVMHHLVALKNAQLFKHCHEKWNHLMLDSWCSQFDLKPDTSSMERLCKAGNFLLTARDEGGEQELSFCRILVRAINHDPFLDQYRRSFSTVDDTPTDWLIRHFDQVLVSSHSSRRRLKACAREMANFCHVSVHEPKCRKAFIEAALFCVSLGDFSAHNRIPCALELAQKEGIHLMTHFQTLALKLPPSVFLNHLNAILCSDTLEPLIKKLFAAYPEDVYCALLTHLGDQITPEQRLCSQNRHEHKSLFQQIVASFASENPWQQFLKNISLQQCPKTSLKNWLDVMNTLKMGSQLREHLKRYISNGFLHSHLLDGDIERFFSPLRSWQVNTALHTLERSTPNMSLVSLINQISASLDQPPTGLNDDVLLQEESSLPCCMQPGNKHQRFVKFVGPSKELNSLRRPRLHHLLLSDGRVYPWLVKSGEDLRQDQQILYLLSDCVTQVPLPSYAILPVGVDLGLVQWLPRTETLYAAISREVETRCDNEYNELQQTFSSRYSQMPMDQLWAMDQALALQKLYQKLAKKVTDWRIGTWLLWGLTKGTSTEDFKRKKRVFVETHAVLSALHYLFGVGDRHLGNFLLDQETGALVGIDLGYAFGVTSTLMQKPELQPFRLTPTLLELQLPSGPAGLFAHRLSETLTLARGDGALILSALETLIQACLKGQWTMHKTVMEGLSFEEFVANRIYSCRRKLEGECPCSILENYDLKIKFADASWRPMLKSKVLDPIVASKSSLNLTPTEQARRLILLASNPQILARSHHGLAAFW</sequence>
<dbReference type="SMART" id="SM01343">
    <property type="entry name" value="FATC"/>
    <property type="match status" value="1"/>
</dbReference>
<evidence type="ECO:0000259" key="1">
    <source>
        <dbReference type="PROSITE" id="PS50290"/>
    </source>
</evidence>
<reference evidence="2 3" key="1">
    <citation type="submission" date="2024-11" db="EMBL/GenBank/DDBJ databases">
        <title>Adaptive evolution of stress response genes in parasites aligns with host niche diversity.</title>
        <authorList>
            <person name="Hahn C."/>
            <person name="Resl P."/>
        </authorList>
    </citation>
    <scope>NUCLEOTIDE SEQUENCE [LARGE SCALE GENOMIC DNA]</scope>
    <source>
        <strain evidence="2">EGGRZ-B1_66</strain>
        <tissue evidence="2">Body</tissue>
    </source>
</reference>
<keyword evidence="3" id="KW-1185">Reference proteome</keyword>